<dbReference type="CDD" id="cd16917">
    <property type="entry name" value="HATPase_UhpB-NarQ-NarX-like"/>
    <property type="match status" value="1"/>
</dbReference>
<evidence type="ECO:0000259" key="10">
    <source>
        <dbReference type="PROSITE" id="PS50109"/>
    </source>
</evidence>
<dbReference type="GO" id="GO:0005524">
    <property type="term" value="F:ATP binding"/>
    <property type="evidence" value="ECO:0007669"/>
    <property type="project" value="UniProtKB-KW"/>
</dbReference>
<accession>A0AAE3KPH7</accession>
<dbReference type="InterPro" id="IPR036890">
    <property type="entry name" value="HATPase_C_sf"/>
</dbReference>
<keyword evidence="4" id="KW-0808">Transferase</keyword>
<feature type="transmembrane region" description="Helical" evidence="9">
    <location>
        <begin position="116"/>
        <end position="133"/>
    </location>
</feature>
<keyword evidence="9" id="KW-0472">Membrane</keyword>
<evidence type="ECO:0000256" key="1">
    <source>
        <dbReference type="ARBA" id="ARBA00000085"/>
    </source>
</evidence>
<keyword evidence="12" id="KW-1185">Reference proteome</keyword>
<dbReference type="Gene3D" id="1.20.5.1930">
    <property type="match status" value="1"/>
</dbReference>
<dbReference type="EMBL" id="JAMTCK010000021">
    <property type="protein sequence ID" value="MCP2169868.1"/>
    <property type="molecule type" value="Genomic_DNA"/>
</dbReference>
<evidence type="ECO:0000313" key="11">
    <source>
        <dbReference type="EMBL" id="MCP2169868.1"/>
    </source>
</evidence>
<evidence type="ECO:0000256" key="5">
    <source>
        <dbReference type="ARBA" id="ARBA00022741"/>
    </source>
</evidence>
<keyword evidence="3" id="KW-0597">Phosphoprotein</keyword>
<feature type="transmembrane region" description="Helical" evidence="9">
    <location>
        <begin position="20"/>
        <end position="39"/>
    </location>
</feature>
<feature type="transmembrane region" description="Helical" evidence="9">
    <location>
        <begin position="45"/>
        <end position="64"/>
    </location>
</feature>
<evidence type="ECO:0000256" key="7">
    <source>
        <dbReference type="ARBA" id="ARBA00022840"/>
    </source>
</evidence>
<dbReference type="PROSITE" id="PS50109">
    <property type="entry name" value="HIS_KIN"/>
    <property type="match status" value="1"/>
</dbReference>
<comment type="caution">
    <text evidence="11">The sequence shown here is derived from an EMBL/GenBank/DDBJ whole genome shotgun (WGS) entry which is preliminary data.</text>
</comment>
<feature type="transmembrane region" description="Helical" evidence="9">
    <location>
        <begin position="71"/>
        <end position="87"/>
    </location>
</feature>
<dbReference type="GO" id="GO:0000155">
    <property type="term" value="F:phosphorelay sensor kinase activity"/>
    <property type="evidence" value="ECO:0007669"/>
    <property type="project" value="InterPro"/>
</dbReference>
<evidence type="ECO:0000256" key="2">
    <source>
        <dbReference type="ARBA" id="ARBA00012438"/>
    </source>
</evidence>
<dbReference type="Gene3D" id="3.30.565.10">
    <property type="entry name" value="Histidine kinase-like ATPase, C-terminal domain"/>
    <property type="match status" value="1"/>
</dbReference>
<gene>
    <name evidence="11" type="ORF">LX83_006754</name>
</gene>
<dbReference type="SUPFAM" id="SSF55874">
    <property type="entry name" value="ATPase domain of HSP90 chaperone/DNA topoisomerase II/histidine kinase"/>
    <property type="match status" value="1"/>
</dbReference>
<keyword evidence="6 11" id="KW-0418">Kinase</keyword>
<protein>
    <recommendedName>
        <fullName evidence="2">histidine kinase</fullName>
        <ecNumber evidence="2">2.7.13.3</ecNumber>
    </recommendedName>
</protein>
<feature type="domain" description="Histidine kinase" evidence="10">
    <location>
        <begin position="306"/>
        <end position="397"/>
    </location>
</feature>
<evidence type="ECO:0000256" key="4">
    <source>
        <dbReference type="ARBA" id="ARBA00022679"/>
    </source>
</evidence>
<proteinExistence type="predicted"/>
<evidence type="ECO:0000256" key="3">
    <source>
        <dbReference type="ARBA" id="ARBA00022553"/>
    </source>
</evidence>
<dbReference type="Proteomes" id="UP001206128">
    <property type="component" value="Unassembled WGS sequence"/>
</dbReference>
<dbReference type="Pfam" id="PF07730">
    <property type="entry name" value="HisKA_3"/>
    <property type="match status" value="1"/>
</dbReference>
<keyword evidence="9" id="KW-0812">Transmembrane</keyword>
<keyword evidence="7" id="KW-0067">ATP-binding</keyword>
<dbReference type="InterPro" id="IPR055558">
    <property type="entry name" value="DUF7134"/>
</dbReference>
<dbReference type="Pfam" id="PF23539">
    <property type="entry name" value="DUF7134"/>
    <property type="match status" value="1"/>
</dbReference>
<evidence type="ECO:0000256" key="6">
    <source>
        <dbReference type="ARBA" id="ARBA00022777"/>
    </source>
</evidence>
<evidence type="ECO:0000256" key="9">
    <source>
        <dbReference type="SAM" id="Phobius"/>
    </source>
</evidence>
<dbReference type="InterPro" id="IPR011712">
    <property type="entry name" value="Sig_transdc_His_kin_sub3_dim/P"/>
</dbReference>
<dbReference type="PANTHER" id="PTHR24421:SF10">
    <property type="entry name" value="NITRATE_NITRITE SENSOR PROTEIN NARQ"/>
    <property type="match status" value="1"/>
</dbReference>
<dbReference type="RefSeq" id="WP_253779316.1">
    <property type="nucleotide sequence ID" value="NZ_JAMTCK010000021.1"/>
</dbReference>
<keyword evidence="9" id="KW-1133">Transmembrane helix</keyword>
<dbReference type="AlphaFoldDB" id="A0AAE3KPH7"/>
<comment type="catalytic activity">
    <reaction evidence="1">
        <text>ATP + protein L-histidine = ADP + protein N-phospho-L-histidine.</text>
        <dbReference type="EC" id="2.7.13.3"/>
    </reaction>
</comment>
<organism evidence="11 12">
    <name type="scientific">Goodfellowiella coeruleoviolacea</name>
    <dbReference type="NCBI Taxonomy" id="334858"/>
    <lineage>
        <taxon>Bacteria</taxon>
        <taxon>Bacillati</taxon>
        <taxon>Actinomycetota</taxon>
        <taxon>Actinomycetes</taxon>
        <taxon>Pseudonocardiales</taxon>
        <taxon>Pseudonocardiaceae</taxon>
        <taxon>Goodfellowiella</taxon>
    </lineage>
</organism>
<evidence type="ECO:0000313" key="12">
    <source>
        <dbReference type="Proteomes" id="UP001206128"/>
    </source>
</evidence>
<dbReference type="InterPro" id="IPR003594">
    <property type="entry name" value="HATPase_dom"/>
</dbReference>
<dbReference type="InterPro" id="IPR005467">
    <property type="entry name" value="His_kinase_dom"/>
</dbReference>
<evidence type="ECO:0000256" key="8">
    <source>
        <dbReference type="ARBA" id="ARBA00023012"/>
    </source>
</evidence>
<keyword evidence="5" id="KW-0547">Nucleotide-binding</keyword>
<dbReference type="GO" id="GO:0016020">
    <property type="term" value="C:membrane"/>
    <property type="evidence" value="ECO:0007669"/>
    <property type="project" value="InterPro"/>
</dbReference>
<dbReference type="GO" id="GO:0046983">
    <property type="term" value="F:protein dimerization activity"/>
    <property type="evidence" value="ECO:0007669"/>
    <property type="project" value="InterPro"/>
</dbReference>
<sequence>MAGIGGSSLAHRLRTVSPRVVDIGIAVLVQLAVTVPFVVERPVGAPPATWSAYLMTTLAVVPLVWRRRAPMTVLLATVALALGYSFVDGPGQPLPYAGLIALYTVAVLATPWQRAATLVVAVPAIAIGVWLNTNTVRELLFTSITAISAYVLGALTRTRQAYTAAIEDRARRLERDREIEAERAAARERARLAREMHDILSHAVSLMIVQAEAGPVAVRNAPERAEAAFDAIASAGRDAMAQLRRMLGVLRETAPGDEPDDAGRAPQPTVAAVPALVEQVRRAGLPVELTTTGTPRPLPADTQASVYRVIQEALTNVLKHAHASQVEVRLDWAPDALDVRVLDNGRGLPPTPSEGRSGGHGLVGIHERVAAHGGQVRVGPGPDGRGVMIHVKLPMPDAPRAGR</sequence>
<feature type="transmembrane region" description="Helical" evidence="9">
    <location>
        <begin position="139"/>
        <end position="156"/>
    </location>
</feature>
<dbReference type="Pfam" id="PF02518">
    <property type="entry name" value="HATPase_c"/>
    <property type="match status" value="1"/>
</dbReference>
<keyword evidence="8" id="KW-0902">Two-component regulatory system</keyword>
<reference evidence="11" key="1">
    <citation type="submission" date="2022-06" db="EMBL/GenBank/DDBJ databases">
        <title>Genomic Encyclopedia of Archaeal and Bacterial Type Strains, Phase II (KMG-II): from individual species to whole genera.</title>
        <authorList>
            <person name="Goeker M."/>
        </authorList>
    </citation>
    <scope>NUCLEOTIDE SEQUENCE</scope>
    <source>
        <strain evidence="11">DSM 43935</strain>
    </source>
</reference>
<name>A0AAE3KPH7_9PSEU</name>
<dbReference type="PANTHER" id="PTHR24421">
    <property type="entry name" value="NITRATE/NITRITE SENSOR PROTEIN NARX-RELATED"/>
    <property type="match status" value="1"/>
</dbReference>
<dbReference type="InterPro" id="IPR050482">
    <property type="entry name" value="Sensor_HK_TwoCompSys"/>
</dbReference>
<dbReference type="EC" id="2.7.13.3" evidence="2"/>
<dbReference type="SMART" id="SM00387">
    <property type="entry name" value="HATPase_c"/>
    <property type="match status" value="1"/>
</dbReference>